<dbReference type="PATRIC" id="fig|1227493.4.peg.3085"/>
<dbReference type="EMBL" id="AOIM01000038">
    <property type="protein sequence ID" value="ELY88723.1"/>
    <property type="molecule type" value="Genomic_DNA"/>
</dbReference>
<organism evidence="2 3">
    <name type="scientific">Natrialba hulunbeirensis JCM 10989</name>
    <dbReference type="NCBI Taxonomy" id="1227493"/>
    <lineage>
        <taxon>Archaea</taxon>
        <taxon>Methanobacteriati</taxon>
        <taxon>Methanobacteriota</taxon>
        <taxon>Stenosarchaea group</taxon>
        <taxon>Halobacteria</taxon>
        <taxon>Halobacteriales</taxon>
        <taxon>Natrialbaceae</taxon>
        <taxon>Natrialba</taxon>
    </lineage>
</organism>
<evidence type="ECO:0000256" key="1">
    <source>
        <dbReference type="SAM" id="Phobius"/>
    </source>
</evidence>
<comment type="caution">
    <text evidence="2">The sequence shown here is derived from an EMBL/GenBank/DDBJ whole genome shotgun (WGS) entry which is preliminary data.</text>
</comment>
<keyword evidence="1" id="KW-0472">Membrane</keyword>
<protein>
    <submittedName>
        <fullName evidence="2">Uncharacterized protein</fullName>
    </submittedName>
</protein>
<gene>
    <name evidence="2" type="ORF">C483_15347</name>
</gene>
<feature type="transmembrane region" description="Helical" evidence="1">
    <location>
        <begin position="32"/>
        <end position="57"/>
    </location>
</feature>
<accession>L9ZU60</accession>
<evidence type="ECO:0000313" key="3">
    <source>
        <dbReference type="Proteomes" id="UP000011519"/>
    </source>
</evidence>
<dbReference type="OrthoDB" id="200131at2157"/>
<dbReference type="AlphaFoldDB" id="L9ZU60"/>
<name>L9ZU60_9EURY</name>
<reference evidence="2 3" key="1">
    <citation type="journal article" date="2014" name="PLoS Genet.">
        <title>Phylogenetically driven sequencing of extremely halophilic archaea reveals strategies for static and dynamic osmo-response.</title>
        <authorList>
            <person name="Becker E.A."/>
            <person name="Seitzer P.M."/>
            <person name="Tritt A."/>
            <person name="Larsen D."/>
            <person name="Krusor M."/>
            <person name="Yao A.I."/>
            <person name="Wu D."/>
            <person name="Madern D."/>
            <person name="Eisen J.A."/>
            <person name="Darling A.E."/>
            <person name="Facciotti M.T."/>
        </authorList>
    </citation>
    <scope>NUCLEOTIDE SEQUENCE [LARGE SCALE GENOMIC DNA]</scope>
    <source>
        <strain evidence="2 3">JCM 10989</strain>
    </source>
</reference>
<keyword evidence="3" id="KW-1185">Reference proteome</keyword>
<dbReference type="RefSeq" id="WP_006654223.1">
    <property type="nucleotide sequence ID" value="NZ_AOIM01000038.1"/>
</dbReference>
<sequence length="204" mass="22052">MNDSGEKENTHETDWDDPTESRLARWIGSVPLPFLLGVAIVGSFALGALAVGGLSILDETPPDPEIESVEILEAGCPDDVSGYSKSSSGGVWVGTINDTSIDTEVSADIRRTTPEDATVAAYRVWVDTHNTTTESDECPGRIIYSVEYDAPYPDAADAMRTERYLNDEFRGCGYSTSDPEPGCAALHEERPVHYSNGTVTEESL</sequence>
<keyword evidence="1" id="KW-0812">Transmembrane</keyword>
<keyword evidence="1" id="KW-1133">Transmembrane helix</keyword>
<proteinExistence type="predicted"/>
<evidence type="ECO:0000313" key="2">
    <source>
        <dbReference type="EMBL" id="ELY88723.1"/>
    </source>
</evidence>
<dbReference type="Proteomes" id="UP000011519">
    <property type="component" value="Unassembled WGS sequence"/>
</dbReference>